<keyword evidence="1 3" id="KW-0853">WD repeat</keyword>
<dbReference type="PANTHER" id="PTHR19848:SF8">
    <property type="entry name" value="F-BOX AND WD REPEAT DOMAIN CONTAINING 7"/>
    <property type="match status" value="1"/>
</dbReference>
<dbReference type="PROSITE" id="PS50082">
    <property type="entry name" value="WD_REPEATS_2"/>
    <property type="match status" value="3"/>
</dbReference>
<dbReference type="PANTHER" id="PTHR19848">
    <property type="entry name" value="WD40 REPEAT PROTEIN"/>
    <property type="match status" value="1"/>
</dbReference>
<proteinExistence type="predicted"/>
<feature type="repeat" description="WD" evidence="3">
    <location>
        <begin position="88"/>
        <end position="129"/>
    </location>
</feature>
<feature type="repeat" description="WD" evidence="3">
    <location>
        <begin position="43"/>
        <end position="78"/>
    </location>
</feature>
<keyword evidence="5" id="KW-1185">Reference proteome</keyword>
<gene>
    <name evidence="4" type="ORF">AG1IA_10073</name>
</gene>
<name>L8WGQ3_THACA</name>
<dbReference type="InterPro" id="IPR019775">
    <property type="entry name" value="WD40_repeat_CS"/>
</dbReference>
<sequence>MAYTLLLPPTIGLFGYGTHEQGKPYRTIRVYDAVTGRVALGPLKGHTRWVNGVKFSHDGTRLFSCSSDGTVRIWNVQNVDTNAGLMATPGSTSSTWSIRYAHSGKRIVSGSQDGTMHVWNTETGELVLGPLRGHKAAVACVDYSSDDQYIASASYDSTLHIWD</sequence>
<dbReference type="OrthoDB" id="674604at2759"/>
<dbReference type="AlphaFoldDB" id="L8WGQ3"/>
<dbReference type="Pfam" id="PF00400">
    <property type="entry name" value="WD40"/>
    <property type="match status" value="3"/>
</dbReference>
<dbReference type="OMA" id="GSCVERF"/>
<dbReference type="HOGENOM" id="CLU_000288_57_18_1"/>
<dbReference type="PRINTS" id="PR00320">
    <property type="entry name" value="GPROTEINBRPT"/>
</dbReference>
<evidence type="ECO:0000256" key="1">
    <source>
        <dbReference type="ARBA" id="ARBA00022574"/>
    </source>
</evidence>
<dbReference type="STRING" id="983506.L8WGQ3"/>
<protein>
    <submittedName>
        <fullName evidence="4">WD40 domain-containing protein</fullName>
    </submittedName>
</protein>
<dbReference type="Gene3D" id="2.130.10.10">
    <property type="entry name" value="YVTN repeat-like/Quinoprotein amine dehydrogenase"/>
    <property type="match status" value="2"/>
</dbReference>
<dbReference type="InterPro" id="IPR036322">
    <property type="entry name" value="WD40_repeat_dom_sf"/>
</dbReference>
<dbReference type="PROSITE" id="PS00678">
    <property type="entry name" value="WD_REPEATS_1"/>
    <property type="match status" value="2"/>
</dbReference>
<evidence type="ECO:0000313" key="4">
    <source>
        <dbReference type="EMBL" id="ELU35897.1"/>
    </source>
</evidence>
<reference evidence="4 5" key="1">
    <citation type="journal article" date="2013" name="Nat. Commun.">
        <title>The evolution and pathogenic mechanisms of the rice sheath blight pathogen.</title>
        <authorList>
            <person name="Zheng A."/>
            <person name="Lin R."/>
            <person name="Xu L."/>
            <person name="Qin P."/>
            <person name="Tang C."/>
            <person name="Ai P."/>
            <person name="Zhang D."/>
            <person name="Liu Y."/>
            <person name="Sun Z."/>
            <person name="Feng H."/>
            <person name="Wang Y."/>
            <person name="Chen Y."/>
            <person name="Liang X."/>
            <person name="Fu R."/>
            <person name="Li Q."/>
            <person name="Zhang J."/>
            <person name="Yu X."/>
            <person name="Xie Z."/>
            <person name="Ding L."/>
            <person name="Guan P."/>
            <person name="Tang J."/>
            <person name="Liang Y."/>
            <person name="Wang S."/>
            <person name="Deng Q."/>
            <person name="Li S."/>
            <person name="Zhu J."/>
            <person name="Wang L."/>
            <person name="Liu H."/>
            <person name="Li P."/>
        </authorList>
    </citation>
    <scope>NUCLEOTIDE SEQUENCE [LARGE SCALE GENOMIC DNA]</scope>
    <source>
        <strain evidence="5">AG-1 IA</strain>
    </source>
</reference>
<dbReference type="EMBL" id="AFRT01004920">
    <property type="protein sequence ID" value="ELU35897.1"/>
    <property type="molecule type" value="Genomic_DNA"/>
</dbReference>
<organism evidence="4 5">
    <name type="scientific">Thanatephorus cucumeris (strain AG1-IA)</name>
    <name type="common">Rice sheath blight fungus</name>
    <name type="synonym">Rhizoctonia solani</name>
    <dbReference type="NCBI Taxonomy" id="983506"/>
    <lineage>
        <taxon>Eukaryota</taxon>
        <taxon>Fungi</taxon>
        <taxon>Dikarya</taxon>
        <taxon>Basidiomycota</taxon>
        <taxon>Agaricomycotina</taxon>
        <taxon>Agaricomycetes</taxon>
        <taxon>Cantharellales</taxon>
        <taxon>Ceratobasidiaceae</taxon>
        <taxon>Rhizoctonia</taxon>
        <taxon>Rhizoctonia solani AG-1</taxon>
    </lineage>
</organism>
<comment type="caution">
    <text evidence="4">The sequence shown here is derived from an EMBL/GenBank/DDBJ whole genome shotgun (WGS) entry which is preliminary data.</text>
</comment>
<dbReference type="SMART" id="SM00320">
    <property type="entry name" value="WD40"/>
    <property type="match status" value="3"/>
</dbReference>
<dbReference type="Proteomes" id="UP000011668">
    <property type="component" value="Unassembled WGS sequence"/>
</dbReference>
<evidence type="ECO:0000313" key="5">
    <source>
        <dbReference type="Proteomes" id="UP000011668"/>
    </source>
</evidence>
<dbReference type="PROSITE" id="PS50294">
    <property type="entry name" value="WD_REPEATS_REGION"/>
    <property type="match status" value="3"/>
</dbReference>
<dbReference type="InterPro" id="IPR020472">
    <property type="entry name" value="WD40_PAC1"/>
</dbReference>
<keyword evidence="2" id="KW-0677">Repeat</keyword>
<dbReference type="SUPFAM" id="SSF50978">
    <property type="entry name" value="WD40 repeat-like"/>
    <property type="match status" value="1"/>
</dbReference>
<accession>L8WGQ3</accession>
<feature type="repeat" description="WD" evidence="3">
    <location>
        <begin position="131"/>
        <end position="163"/>
    </location>
</feature>
<dbReference type="InterPro" id="IPR001680">
    <property type="entry name" value="WD40_rpt"/>
</dbReference>
<evidence type="ECO:0000256" key="3">
    <source>
        <dbReference type="PROSITE-ProRule" id="PRU00221"/>
    </source>
</evidence>
<evidence type="ECO:0000256" key="2">
    <source>
        <dbReference type="ARBA" id="ARBA00022737"/>
    </source>
</evidence>
<dbReference type="InterPro" id="IPR015943">
    <property type="entry name" value="WD40/YVTN_repeat-like_dom_sf"/>
</dbReference>